<dbReference type="InParanoid" id="G7EAF9"/>
<evidence type="ECO:0000313" key="2">
    <source>
        <dbReference type="EMBL" id="GAA99819.1"/>
    </source>
</evidence>
<protein>
    <submittedName>
        <fullName evidence="2">Uncharacterized protein</fullName>
    </submittedName>
</protein>
<gene>
    <name evidence="2" type="primary">Mo06522</name>
    <name evidence="2" type="ORF">E5Q_06522</name>
</gene>
<accession>G7EAF9</accession>
<dbReference type="EMBL" id="BABT02000240">
    <property type="protein sequence ID" value="GAA99819.1"/>
    <property type="molecule type" value="Genomic_DNA"/>
</dbReference>
<proteinExistence type="predicted"/>
<sequence length="756" mass="82985">MAALSFTPAGKDGPACFNVPHLASTTGYPPPGRSLKNRTISADDLRQQRKTAADTLTAKEIKPTPKDFVAPRHASSHLLHSIPTRGNTCRQNIIDYLIHLNLEARFATIDDSTSLVRRAEQAHREPENRKHAQHDDLVIPPLDSERADGLEKLVDGMLSGGRHHILASIEARLPPAPASLLNLGEQTEMPTQRSSALHGAKRGGLVSATSDQGILELGKHIETRWRLVKILNEVFSPTTEVDQVVSTSDTALPGSDDKLVRPTSSVSANSIEVQTDRSARLPSYKPIDILPLSVQALVPVSSPEQPHSELRGSKVSQALLKRKFSQVGSGSTRPAHVSPPSQIVALPADKLIAPHIDYRINHKQAIRARAAEIFSASVPKGVWCRNHRMRDCTVCPAVQRSRIHSTQKTRKDAATGQVLLASRAPGAGLGSAAASETHAPGTQRLLLAEIIPEFIIVSEALFGELAEMMSPPTQHAAEEGTKPEWELDLEAGEDRDAIRDRQQESAKASASQLPKEPPSRSGPADRAYHVYTAWYDLFANLSTQAMLQGFVMESWKGYEAGELLLGVGCGGWHGRGWGTAYRAREPQPASELLDLSEEEQEDLDEGSKRRLKKEVYTQRVVTAAKLLFGVRNNALARYETKMHDRTQEFLTVKEGSTLEEHLDQLCEQYSYADCLDELSLFLQSAQAMMGKPELAKYEALHKLRTKGHVTQVMPGVTTSPITQTVSLSSNDALSDDRDIEPLLRYAGLQVEEEDRK</sequence>
<keyword evidence="3" id="KW-1185">Reference proteome</keyword>
<dbReference type="eggNOG" id="ENOG502SBZ2">
    <property type="taxonomic scope" value="Eukaryota"/>
</dbReference>
<dbReference type="OMA" id="CPRHLHM"/>
<name>G7EAF9_MIXOS</name>
<feature type="region of interest" description="Disordered" evidence="1">
    <location>
        <begin position="499"/>
        <end position="524"/>
    </location>
</feature>
<reference evidence="2 3" key="1">
    <citation type="journal article" date="2011" name="J. Gen. Appl. Microbiol.">
        <title>Draft genome sequencing of the enigmatic basidiomycete Mixia osmundae.</title>
        <authorList>
            <person name="Nishida H."/>
            <person name="Nagatsuka Y."/>
            <person name="Sugiyama J."/>
        </authorList>
    </citation>
    <scope>NUCLEOTIDE SEQUENCE [LARGE SCALE GENOMIC DNA]</scope>
    <source>
        <strain evidence="3">CBS 9802 / IAM 14324 / JCM 22182 / KY 12970</strain>
    </source>
</reference>
<dbReference type="HOGENOM" id="CLU_396477_0_0_1"/>
<evidence type="ECO:0000256" key="1">
    <source>
        <dbReference type="SAM" id="MobiDB-lite"/>
    </source>
</evidence>
<evidence type="ECO:0000313" key="3">
    <source>
        <dbReference type="Proteomes" id="UP000009131"/>
    </source>
</evidence>
<reference evidence="2 3" key="2">
    <citation type="journal article" date="2012" name="Open Biol.">
        <title>Characteristics of nucleosomes and linker DNA regions on the genome of the basidiomycete Mixia osmundae revealed by mono- and dinucleosome mapping.</title>
        <authorList>
            <person name="Nishida H."/>
            <person name="Kondo S."/>
            <person name="Matsumoto T."/>
            <person name="Suzuki Y."/>
            <person name="Yoshikawa H."/>
            <person name="Taylor T.D."/>
            <person name="Sugiyama J."/>
        </authorList>
    </citation>
    <scope>NUCLEOTIDE SEQUENCE [LARGE SCALE GENOMIC DNA]</scope>
    <source>
        <strain evidence="3">CBS 9802 / IAM 14324 / JCM 22182 / KY 12970</strain>
    </source>
</reference>
<feature type="region of interest" description="Disordered" evidence="1">
    <location>
        <begin position="588"/>
        <end position="607"/>
    </location>
</feature>
<dbReference type="AlphaFoldDB" id="G7EAF9"/>
<dbReference type="RefSeq" id="XP_014570932.1">
    <property type="nucleotide sequence ID" value="XM_014715446.1"/>
</dbReference>
<comment type="caution">
    <text evidence="2">The sequence shown here is derived from an EMBL/GenBank/DDBJ whole genome shotgun (WGS) entry which is preliminary data.</text>
</comment>
<feature type="compositionally biased region" description="Acidic residues" evidence="1">
    <location>
        <begin position="594"/>
        <end position="604"/>
    </location>
</feature>
<dbReference type="Proteomes" id="UP000009131">
    <property type="component" value="Unassembled WGS sequence"/>
</dbReference>
<organism evidence="2 3">
    <name type="scientific">Mixia osmundae (strain CBS 9802 / IAM 14324 / JCM 22182 / KY 12970)</name>
    <dbReference type="NCBI Taxonomy" id="764103"/>
    <lineage>
        <taxon>Eukaryota</taxon>
        <taxon>Fungi</taxon>
        <taxon>Dikarya</taxon>
        <taxon>Basidiomycota</taxon>
        <taxon>Pucciniomycotina</taxon>
        <taxon>Mixiomycetes</taxon>
        <taxon>Mixiales</taxon>
        <taxon>Mixiaceae</taxon>
        <taxon>Mixia</taxon>
    </lineage>
</organism>